<feature type="domain" description="FAD-dependent urate hydroxylase HpyO/Asp monooxygenase CreE-like FAD/NAD(P)-binding" evidence="1">
    <location>
        <begin position="12"/>
        <end position="163"/>
    </location>
</feature>
<dbReference type="AlphaFoldDB" id="A0A840SYS6"/>
<sequence>MDKPRRARPVVAILGGGLTGAATAFHLSRTIAPEEVEIIVVEPREALGRGLAYSSDEPAHRINVPASRMTLYGDDLNHFMNWLAAENIRMSPGTLTARGDFFPERGVFGSYVAAHLEPLLASGAVRHARAFAVSVTRSNERYLIDLSDGTALGADLVVLAMTHPAPSVPAPLRGLVASRRLVASPYDNARIAAIGHSERLLIVGAGLTSADVAASLARRGFRGRITALSRHGLRSRGHGVVSGKCAIDFAADAPPTALGLLRRIRAAVVADEARGRSWHAVLDAIRDQGQAIWAVLPEGERRRLVRHLRTFWDVHRFRVAPQVEEALDLQVRLGRLETVAARLVSAHEEEGGIVVEYRPRGCDEVASEVFDTVVVTTGPDHASALSSNPALRALAAEGLIAADPNGLGLHVAEHCRAVGGEGSVSDTLFVVGPLARGCVGELMGVPEVIRHAEHVAGVLARKAGDIGKALPEEALAVG</sequence>
<dbReference type="SUPFAM" id="SSF51905">
    <property type="entry name" value="FAD/NAD(P)-binding domain"/>
    <property type="match status" value="1"/>
</dbReference>
<protein>
    <submittedName>
        <fullName evidence="2">Putative NAD(P)/FAD-binding protein YdhS</fullName>
    </submittedName>
</protein>
<evidence type="ECO:0000259" key="1">
    <source>
        <dbReference type="Pfam" id="PF13454"/>
    </source>
</evidence>
<dbReference type="PANTHER" id="PTHR40254">
    <property type="entry name" value="BLR0577 PROTEIN"/>
    <property type="match status" value="1"/>
</dbReference>
<comment type="caution">
    <text evidence="2">The sequence shown here is derived from an EMBL/GenBank/DDBJ whole genome shotgun (WGS) entry which is preliminary data.</text>
</comment>
<evidence type="ECO:0000313" key="2">
    <source>
        <dbReference type="EMBL" id="MBB5224251.1"/>
    </source>
</evidence>
<dbReference type="Pfam" id="PF13454">
    <property type="entry name" value="NAD_binding_9"/>
    <property type="match status" value="1"/>
</dbReference>
<dbReference type="Gene3D" id="3.50.50.60">
    <property type="entry name" value="FAD/NAD(P)-binding domain"/>
    <property type="match status" value="1"/>
</dbReference>
<keyword evidence="3" id="KW-1185">Reference proteome</keyword>
<proteinExistence type="predicted"/>
<accession>A0A840SYS6</accession>
<dbReference type="InterPro" id="IPR038732">
    <property type="entry name" value="HpyO/CreE_NAD-binding"/>
</dbReference>
<dbReference type="Proteomes" id="UP000549457">
    <property type="component" value="Unassembled WGS sequence"/>
</dbReference>
<dbReference type="PANTHER" id="PTHR40254:SF1">
    <property type="entry name" value="BLR0577 PROTEIN"/>
    <property type="match status" value="1"/>
</dbReference>
<gene>
    <name evidence="2" type="ORF">HNP73_004220</name>
</gene>
<organism evidence="2 3">
    <name type="scientific">Amaricoccus macauensis</name>
    <dbReference type="NCBI Taxonomy" id="57001"/>
    <lineage>
        <taxon>Bacteria</taxon>
        <taxon>Pseudomonadati</taxon>
        <taxon>Pseudomonadota</taxon>
        <taxon>Alphaproteobacteria</taxon>
        <taxon>Rhodobacterales</taxon>
        <taxon>Paracoccaceae</taxon>
        <taxon>Amaricoccus</taxon>
    </lineage>
</organism>
<name>A0A840SYS6_9RHOB</name>
<reference evidence="2 3" key="1">
    <citation type="submission" date="2020-08" db="EMBL/GenBank/DDBJ databases">
        <title>Genomic Encyclopedia of Type Strains, Phase IV (KMG-IV): sequencing the most valuable type-strain genomes for metagenomic binning, comparative biology and taxonomic classification.</title>
        <authorList>
            <person name="Goeker M."/>
        </authorList>
    </citation>
    <scope>NUCLEOTIDE SEQUENCE [LARGE SCALE GENOMIC DNA]</scope>
    <source>
        <strain evidence="2 3">DSM 101730</strain>
    </source>
</reference>
<evidence type="ECO:0000313" key="3">
    <source>
        <dbReference type="Proteomes" id="UP000549457"/>
    </source>
</evidence>
<dbReference type="InterPro" id="IPR036188">
    <property type="entry name" value="FAD/NAD-bd_sf"/>
</dbReference>
<dbReference type="EMBL" id="JACHFM010000006">
    <property type="protein sequence ID" value="MBB5224251.1"/>
    <property type="molecule type" value="Genomic_DNA"/>
</dbReference>
<dbReference type="PRINTS" id="PR00368">
    <property type="entry name" value="FADPNR"/>
</dbReference>
<dbReference type="InterPro" id="IPR052189">
    <property type="entry name" value="L-asp_N-monooxygenase_NS-form"/>
</dbReference>